<keyword evidence="2 5" id="KW-0689">Ribosomal protein</keyword>
<dbReference type="InterPro" id="IPR008991">
    <property type="entry name" value="Translation_prot_SH3-like_sf"/>
</dbReference>
<dbReference type="Pfam" id="PF01777">
    <property type="entry name" value="Ribosomal_L27e"/>
    <property type="match status" value="1"/>
</dbReference>
<comment type="similarity">
    <text evidence="1">Belongs to the eukaryotic ribosomal protein eL27 family.</text>
</comment>
<dbReference type="InterPro" id="IPR038655">
    <property type="entry name" value="Ribosomal_eL27_sf"/>
</dbReference>
<dbReference type="STRING" id="73239.Q7RNR5"/>
<dbReference type="GO" id="GO:1990904">
    <property type="term" value="C:ribonucleoprotein complex"/>
    <property type="evidence" value="ECO:0007669"/>
    <property type="project" value="UniProtKB-KW"/>
</dbReference>
<dbReference type="InterPro" id="IPR041991">
    <property type="entry name" value="Ribosomal_eL27_KOW"/>
</dbReference>
<reference evidence="5 6" key="1">
    <citation type="journal article" date="2002" name="Nature">
        <title>Genome sequence and comparative analysis of the model rodent malaria parasite Plasmodium yoelii yoelii.</title>
        <authorList>
            <person name="Carlton J.M."/>
            <person name="Angiuoli S.V."/>
            <person name="Suh B.B."/>
            <person name="Kooij T.W."/>
            <person name="Pertea M."/>
            <person name="Silva J.C."/>
            <person name="Ermolaeva M.D."/>
            <person name="Allen J.E."/>
            <person name="Selengut J.D."/>
            <person name="Koo H.L."/>
            <person name="Peterson J.D."/>
            <person name="Pop M."/>
            <person name="Kosack D.S."/>
            <person name="Shumway M.F."/>
            <person name="Bidwell S.L."/>
            <person name="Shallom S.J."/>
            <person name="van Aken S.E."/>
            <person name="Riedmuller S.B."/>
            <person name="Feldblyum T.V."/>
            <person name="Cho J.K."/>
            <person name="Quackenbush J."/>
            <person name="Sedegah M."/>
            <person name="Shoaibi A."/>
            <person name="Cummings L.M."/>
            <person name="Florens L."/>
            <person name="Yates J.R."/>
            <person name="Raine J.D."/>
            <person name="Sinden R.E."/>
            <person name="Harris M.A."/>
            <person name="Cunningham D.A."/>
            <person name="Preiser P.R."/>
            <person name="Bergman L.W."/>
            <person name="Vaidya A.B."/>
            <person name="van Lin L.H."/>
            <person name="Janse C.J."/>
            <person name="Waters A.P."/>
            <person name="Smith H.O."/>
            <person name="White O.R."/>
            <person name="Salzberg S.L."/>
            <person name="Venter J.C."/>
            <person name="Fraser C.M."/>
            <person name="Hoffman S.L."/>
            <person name="Gardner M.J."/>
            <person name="Carucci D.J."/>
        </authorList>
    </citation>
    <scope>NUCLEOTIDE SEQUENCE [LARGE SCALE GENOMIC DNA]</scope>
    <source>
        <strain evidence="5 6">17XNL</strain>
    </source>
</reference>
<feature type="transmembrane region" description="Helical" evidence="4">
    <location>
        <begin position="5"/>
        <end position="23"/>
    </location>
</feature>
<evidence type="ECO:0000256" key="4">
    <source>
        <dbReference type="SAM" id="Phobius"/>
    </source>
</evidence>
<dbReference type="PaxDb" id="73239-Q7RNR5"/>
<dbReference type="InParanoid" id="Q7RNR5"/>
<evidence type="ECO:0000313" key="5">
    <source>
        <dbReference type="EMBL" id="EAA21116.1"/>
    </source>
</evidence>
<dbReference type="Proteomes" id="UP000008553">
    <property type="component" value="Unassembled WGS sequence"/>
</dbReference>
<dbReference type="CDD" id="cd06090">
    <property type="entry name" value="KOW_RPL27"/>
    <property type="match status" value="1"/>
</dbReference>
<proteinExistence type="inferred from homology"/>
<dbReference type="InterPro" id="IPR001141">
    <property type="entry name" value="Ribosomal_eL27"/>
</dbReference>
<keyword evidence="4" id="KW-0812">Transmembrane</keyword>
<feature type="transmembrane region" description="Helical" evidence="4">
    <location>
        <begin position="29"/>
        <end position="52"/>
    </location>
</feature>
<keyword evidence="4" id="KW-1133">Transmembrane helix</keyword>
<evidence type="ECO:0000256" key="1">
    <source>
        <dbReference type="ARBA" id="ARBA00009124"/>
    </source>
</evidence>
<evidence type="ECO:0000313" key="6">
    <source>
        <dbReference type="Proteomes" id="UP000008553"/>
    </source>
</evidence>
<dbReference type="GO" id="GO:0003735">
    <property type="term" value="F:structural constituent of ribosome"/>
    <property type="evidence" value="ECO:0007669"/>
    <property type="project" value="InterPro"/>
</dbReference>
<keyword evidence="3" id="KW-0687">Ribonucleoprotein</keyword>
<dbReference type="PANTHER" id="PTHR10497">
    <property type="entry name" value="60S RIBOSOMAL PROTEIN L27"/>
    <property type="match status" value="1"/>
</dbReference>
<dbReference type="GO" id="GO:0005840">
    <property type="term" value="C:ribosome"/>
    <property type="evidence" value="ECO:0007669"/>
    <property type="project" value="UniProtKB-KW"/>
</dbReference>
<evidence type="ECO:0000256" key="2">
    <source>
        <dbReference type="ARBA" id="ARBA00022980"/>
    </source>
</evidence>
<evidence type="ECO:0000256" key="3">
    <source>
        <dbReference type="ARBA" id="ARBA00023274"/>
    </source>
</evidence>
<dbReference type="Gene3D" id="2.30.30.770">
    <property type="match status" value="1"/>
</dbReference>
<dbReference type="EMBL" id="AABL01000472">
    <property type="protein sequence ID" value="EAA21116.1"/>
    <property type="molecule type" value="Genomic_DNA"/>
</dbReference>
<name>Q7RNR5_PLAYO</name>
<dbReference type="AlphaFoldDB" id="Q7RNR5"/>
<dbReference type="SUPFAM" id="SSF50104">
    <property type="entry name" value="Translation proteins SH3-like domain"/>
    <property type="match status" value="1"/>
</dbReference>
<organism evidence="5 6">
    <name type="scientific">Plasmodium yoelii yoelii</name>
    <dbReference type="NCBI Taxonomy" id="73239"/>
    <lineage>
        <taxon>Eukaryota</taxon>
        <taxon>Sar</taxon>
        <taxon>Alveolata</taxon>
        <taxon>Apicomplexa</taxon>
        <taxon>Aconoidasida</taxon>
        <taxon>Haemosporida</taxon>
        <taxon>Plasmodiidae</taxon>
        <taxon>Plasmodium</taxon>
        <taxon>Plasmodium (Vinckeia)</taxon>
    </lineage>
</organism>
<accession>Q7RNR5</accession>
<protein>
    <submittedName>
        <fullName evidence="5">60S ribosomal protein L27 homolog</fullName>
    </submittedName>
</protein>
<dbReference type="GO" id="GO:0006412">
    <property type="term" value="P:translation"/>
    <property type="evidence" value="ECO:0007669"/>
    <property type="project" value="InterPro"/>
</dbReference>
<comment type="caution">
    <text evidence="5">The sequence shown here is derived from an EMBL/GenBank/DDBJ whole genome shotgun (WGS) entry which is preliminary data.</text>
</comment>
<keyword evidence="4" id="KW-0472">Membrane</keyword>
<gene>
    <name evidence="5" type="ORF">PY01750</name>
</gene>
<keyword evidence="6" id="KW-1185">Reference proteome</keyword>
<sequence length="181" mass="21785">MHISIYFFYIFIICITYTYAYLLCNNLTIFIRLFIFLKYIIKQILIFLFFLIKKKFINKKGTKPLQITFYFFKYLLKKETNYYSIKTNHQKWENCKLKPGKVVIMLNGRRAGKKAIIINTYEGQTRERPYSYCLVAGIEKHPLKVTKKMSKGKIIKRSKVKAFVKYINVNHILPTRYFKNI</sequence>